<keyword evidence="3" id="KW-1185">Reference proteome</keyword>
<gene>
    <name evidence="2" type="ORF">LF1_16750</name>
</gene>
<proteinExistence type="predicted"/>
<evidence type="ECO:0000313" key="2">
    <source>
        <dbReference type="EMBL" id="KAA1259147.1"/>
    </source>
</evidence>
<dbReference type="AlphaFoldDB" id="A0A5B1CDE1"/>
<organism evidence="2 3">
    <name type="scientific">Rubripirellula obstinata</name>
    <dbReference type="NCBI Taxonomy" id="406547"/>
    <lineage>
        <taxon>Bacteria</taxon>
        <taxon>Pseudomonadati</taxon>
        <taxon>Planctomycetota</taxon>
        <taxon>Planctomycetia</taxon>
        <taxon>Pirellulales</taxon>
        <taxon>Pirellulaceae</taxon>
        <taxon>Rubripirellula</taxon>
    </lineage>
</organism>
<comment type="caution">
    <text evidence="2">The sequence shown here is derived from an EMBL/GenBank/DDBJ whole genome shotgun (WGS) entry which is preliminary data.</text>
</comment>
<name>A0A5B1CDE1_9BACT</name>
<protein>
    <submittedName>
        <fullName evidence="2">Uncharacterized protein</fullName>
    </submittedName>
</protein>
<evidence type="ECO:0000256" key="1">
    <source>
        <dbReference type="SAM" id="MobiDB-lite"/>
    </source>
</evidence>
<feature type="region of interest" description="Disordered" evidence="1">
    <location>
        <begin position="36"/>
        <end position="56"/>
    </location>
</feature>
<evidence type="ECO:0000313" key="3">
    <source>
        <dbReference type="Proteomes" id="UP000322699"/>
    </source>
</evidence>
<reference evidence="2 3" key="1">
    <citation type="submission" date="2019-08" db="EMBL/GenBank/DDBJ databases">
        <title>Deep-cultivation of Planctomycetes and their phenomic and genomic characterization uncovers novel biology.</title>
        <authorList>
            <person name="Wiegand S."/>
            <person name="Jogler M."/>
            <person name="Boedeker C."/>
            <person name="Pinto D."/>
            <person name="Vollmers J."/>
            <person name="Rivas-Marin E."/>
            <person name="Kohn T."/>
            <person name="Peeters S.H."/>
            <person name="Heuer A."/>
            <person name="Rast P."/>
            <person name="Oberbeckmann S."/>
            <person name="Bunk B."/>
            <person name="Jeske O."/>
            <person name="Meyerdierks A."/>
            <person name="Storesund J.E."/>
            <person name="Kallscheuer N."/>
            <person name="Luecker S."/>
            <person name="Lage O.M."/>
            <person name="Pohl T."/>
            <person name="Merkel B.J."/>
            <person name="Hornburger P."/>
            <person name="Mueller R.-W."/>
            <person name="Bruemmer F."/>
            <person name="Labrenz M."/>
            <person name="Spormann A.M."/>
            <person name="Op Den Camp H."/>
            <person name="Overmann J."/>
            <person name="Amann R."/>
            <person name="Jetten M.S.M."/>
            <person name="Mascher T."/>
            <person name="Medema M.H."/>
            <person name="Devos D.P."/>
            <person name="Kaster A.-K."/>
            <person name="Ovreas L."/>
            <person name="Rohde M."/>
            <person name="Galperin M.Y."/>
            <person name="Jogler C."/>
        </authorList>
    </citation>
    <scope>NUCLEOTIDE SEQUENCE [LARGE SCALE GENOMIC DNA]</scope>
    <source>
        <strain evidence="2 3">LF1</strain>
    </source>
</reference>
<dbReference type="Proteomes" id="UP000322699">
    <property type="component" value="Unassembled WGS sequence"/>
</dbReference>
<accession>A0A5B1CDE1</accession>
<dbReference type="EMBL" id="VRLW01000001">
    <property type="protein sequence ID" value="KAA1259147.1"/>
    <property type="molecule type" value="Genomic_DNA"/>
</dbReference>
<sequence>MIGVKPYGSSVEAPQRIFPFVLSEPTARVGACELKRDKSNEETSPTGLIGHSHVKL</sequence>